<evidence type="ECO:0000256" key="2">
    <source>
        <dbReference type="SAM" id="SignalP"/>
    </source>
</evidence>
<keyword evidence="1" id="KW-1015">Disulfide bond</keyword>
<gene>
    <name evidence="4" type="ORF">PGX00_21115</name>
</gene>
<dbReference type="Proteomes" id="UP001210678">
    <property type="component" value="Unassembled WGS sequence"/>
</dbReference>
<organism evidence="4 5">
    <name type="scientific">Vibrio algarum</name>
    <dbReference type="NCBI Taxonomy" id="3020714"/>
    <lineage>
        <taxon>Bacteria</taxon>
        <taxon>Pseudomonadati</taxon>
        <taxon>Pseudomonadota</taxon>
        <taxon>Gammaproteobacteria</taxon>
        <taxon>Vibrionales</taxon>
        <taxon>Vibrionaceae</taxon>
        <taxon>Vibrio</taxon>
    </lineage>
</organism>
<evidence type="ECO:0000259" key="3">
    <source>
        <dbReference type="PROSITE" id="PS50240"/>
    </source>
</evidence>
<feature type="chain" id="PRO_5047176668" evidence="2">
    <location>
        <begin position="21"/>
        <end position="172"/>
    </location>
</feature>
<dbReference type="PANTHER" id="PTHR24252">
    <property type="entry name" value="ACROSIN-RELATED"/>
    <property type="match status" value="1"/>
</dbReference>
<dbReference type="Gene3D" id="2.40.10.10">
    <property type="entry name" value="Trypsin-like serine proteases"/>
    <property type="match status" value="1"/>
</dbReference>
<dbReference type="InterPro" id="IPR001254">
    <property type="entry name" value="Trypsin_dom"/>
</dbReference>
<accession>A0ABT4YWS2</accession>
<protein>
    <submittedName>
        <fullName evidence="4">Trypsin-like serine protease</fullName>
        <ecNumber evidence="4">3.4.21.-</ecNumber>
    </submittedName>
</protein>
<dbReference type="SUPFAM" id="SSF50494">
    <property type="entry name" value="Trypsin-like serine proteases"/>
    <property type="match status" value="1"/>
</dbReference>
<dbReference type="InterPro" id="IPR018114">
    <property type="entry name" value="TRYPSIN_HIS"/>
</dbReference>
<feature type="domain" description="Peptidase S1" evidence="3">
    <location>
        <begin position="27"/>
        <end position="172"/>
    </location>
</feature>
<dbReference type="GO" id="GO:0016787">
    <property type="term" value="F:hydrolase activity"/>
    <property type="evidence" value="ECO:0007669"/>
    <property type="project" value="UniProtKB-KW"/>
</dbReference>
<keyword evidence="5" id="KW-1185">Reference proteome</keyword>
<dbReference type="PROSITE" id="PS00134">
    <property type="entry name" value="TRYPSIN_HIS"/>
    <property type="match status" value="1"/>
</dbReference>
<proteinExistence type="predicted"/>
<comment type="caution">
    <text evidence="4">The sequence shown here is derived from an EMBL/GenBank/DDBJ whole genome shotgun (WGS) entry which is preliminary data.</text>
</comment>
<dbReference type="Pfam" id="PF00089">
    <property type="entry name" value="Trypsin"/>
    <property type="match status" value="1"/>
</dbReference>
<sequence>MLKRLALGVFTVVLSVSISASEIETYIVNGTVTSTSAYPSYARLYYNEYGNYGYCGGTFIDATHVLTAAHCVDLDDTDATEIRLLFTVAVPNLDDEDDISNASKYYISKFYVHEDYDSSQLTNDIAILVLEEAANLSSYAEFVSSENEYRIDGGGGRTKHLLLLATETPQQG</sequence>
<keyword evidence="4" id="KW-0378">Hydrolase</keyword>
<dbReference type="InterPro" id="IPR043504">
    <property type="entry name" value="Peptidase_S1_PA_chymotrypsin"/>
</dbReference>
<dbReference type="PROSITE" id="PS50240">
    <property type="entry name" value="TRYPSIN_DOM"/>
    <property type="match status" value="1"/>
</dbReference>
<dbReference type="EMBL" id="JAQLOI010000003">
    <property type="protein sequence ID" value="MDB1126026.1"/>
    <property type="molecule type" value="Genomic_DNA"/>
</dbReference>
<dbReference type="PRINTS" id="PR00722">
    <property type="entry name" value="CHYMOTRYPSIN"/>
</dbReference>
<dbReference type="EC" id="3.4.21.-" evidence="4"/>
<dbReference type="InterPro" id="IPR001314">
    <property type="entry name" value="Peptidase_S1A"/>
</dbReference>
<evidence type="ECO:0000313" key="4">
    <source>
        <dbReference type="EMBL" id="MDB1126026.1"/>
    </source>
</evidence>
<dbReference type="RefSeq" id="WP_272140278.1">
    <property type="nucleotide sequence ID" value="NZ_JAQLOI010000003.1"/>
</dbReference>
<dbReference type="PANTHER" id="PTHR24252:SF7">
    <property type="entry name" value="HYALIN"/>
    <property type="match status" value="1"/>
</dbReference>
<keyword evidence="2" id="KW-0732">Signal</keyword>
<evidence type="ECO:0000256" key="1">
    <source>
        <dbReference type="ARBA" id="ARBA00023157"/>
    </source>
</evidence>
<evidence type="ECO:0000313" key="5">
    <source>
        <dbReference type="Proteomes" id="UP001210678"/>
    </source>
</evidence>
<reference evidence="4 5" key="1">
    <citation type="submission" date="2023-01" db="EMBL/GenBank/DDBJ databases">
        <title>Vibrio sp. KJ40-1 sp.nov, isolated from marine algae.</title>
        <authorList>
            <person name="Butt M."/>
            <person name="Kim J.M.J."/>
            <person name="Jeon C.O.C."/>
        </authorList>
    </citation>
    <scope>NUCLEOTIDE SEQUENCE [LARGE SCALE GENOMIC DNA]</scope>
    <source>
        <strain evidence="4 5">KJ40-1</strain>
    </source>
</reference>
<name>A0ABT4YWS2_9VIBR</name>
<dbReference type="InterPro" id="IPR009003">
    <property type="entry name" value="Peptidase_S1_PA"/>
</dbReference>
<feature type="signal peptide" evidence="2">
    <location>
        <begin position="1"/>
        <end position="20"/>
    </location>
</feature>